<feature type="transmembrane region" description="Helical" evidence="8">
    <location>
        <begin position="74"/>
        <end position="95"/>
    </location>
</feature>
<evidence type="ECO:0000256" key="8">
    <source>
        <dbReference type="SAM" id="Phobius"/>
    </source>
</evidence>
<evidence type="ECO:0000256" key="1">
    <source>
        <dbReference type="ARBA" id="ARBA00004651"/>
    </source>
</evidence>
<keyword evidence="3" id="KW-0813">Transport</keyword>
<feature type="transmembrane region" description="Helical" evidence="8">
    <location>
        <begin position="127"/>
        <end position="148"/>
    </location>
</feature>
<dbReference type="PRINTS" id="PR01036">
    <property type="entry name" value="TCRTETB"/>
</dbReference>
<comment type="similarity">
    <text evidence="2">Belongs to the major facilitator superfamily. EmrB family.</text>
</comment>
<dbReference type="Pfam" id="PF07690">
    <property type="entry name" value="MFS_1"/>
    <property type="match status" value="1"/>
</dbReference>
<feature type="domain" description="Major facilitator superfamily (MFS) profile" evidence="9">
    <location>
        <begin position="36"/>
        <end position="526"/>
    </location>
</feature>
<accession>A0ABT0PJE8</accession>
<dbReference type="PANTHER" id="PTHR42718:SF9">
    <property type="entry name" value="MAJOR FACILITATOR SUPERFAMILY MULTIDRUG TRANSPORTER MFSC"/>
    <property type="match status" value="1"/>
</dbReference>
<feature type="transmembrane region" description="Helical" evidence="8">
    <location>
        <begin position="296"/>
        <end position="319"/>
    </location>
</feature>
<dbReference type="EMBL" id="JAMFLX010000026">
    <property type="protein sequence ID" value="MCL6271520.1"/>
    <property type="molecule type" value="Genomic_DNA"/>
</dbReference>
<reference evidence="10 11" key="1">
    <citation type="submission" date="2022-05" db="EMBL/GenBank/DDBJ databases">
        <authorList>
            <person name="Park J.-S."/>
        </authorList>
    </citation>
    <scope>NUCLEOTIDE SEQUENCE [LARGE SCALE GENOMIC DNA]</scope>
    <source>
        <strain evidence="10 11">2012CJ34-2</strain>
    </source>
</reference>
<dbReference type="RefSeq" id="WP_249701137.1">
    <property type="nucleotide sequence ID" value="NZ_JAMFLX010000026.1"/>
</dbReference>
<feature type="transmembrane region" description="Helical" evidence="8">
    <location>
        <begin position="160"/>
        <end position="182"/>
    </location>
</feature>
<evidence type="ECO:0000313" key="11">
    <source>
        <dbReference type="Proteomes" id="UP001203338"/>
    </source>
</evidence>
<feature type="transmembrane region" description="Helical" evidence="8">
    <location>
        <begin position="222"/>
        <end position="241"/>
    </location>
</feature>
<dbReference type="InterPro" id="IPR011701">
    <property type="entry name" value="MFS"/>
</dbReference>
<evidence type="ECO:0000256" key="7">
    <source>
        <dbReference type="ARBA" id="ARBA00023136"/>
    </source>
</evidence>
<feature type="transmembrane region" description="Helical" evidence="8">
    <location>
        <begin position="389"/>
        <end position="409"/>
    </location>
</feature>
<dbReference type="Proteomes" id="UP001203338">
    <property type="component" value="Unassembled WGS sequence"/>
</dbReference>
<feature type="transmembrane region" description="Helical" evidence="8">
    <location>
        <begin position="331"/>
        <end position="350"/>
    </location>
</feature>
<evidence type="ECO:0000256" key="6">
    <source>
        <dbReference type="ARBA" id="ARBA00022989"/>
    </source>
</evidence>
<dbReference type="PANTHER" id="PTHR42718">
    <property type="entry name" value="MAJOR FACILITATOR SUPERFAMILY MULTIDRUG TRANSPORTER MFSC"/>
    <property type="match status" value="1"/>
</dbReference>
<keyword evidence="4" id="KW-1003">Cell membrane</keyword>
<dbReference type="InterPro" id="IPR036259">
    <property type="entry name" value="MFS_trans_sf"/>
</dbReference>
<protein>
    <submittedName>
        <fullName evidence="10">DHA2 family efflux MFS transporter permease subunit</fullName>
    </submittedName>
</protein>
<proteinExistence type="inferred from homology"/>
<feature type="transmembrane region" description="Helical" evidence="8">
    <location>
        <begin position="357"/>
        <end position="377"/>
    </location>
</feature>
<evidence type="ECO:0000256" key="5">
    <source>
        <dbReference type="ARBA" id="ARBA00022692"/>
    </source>
</evidence>
<dbReference type="CDD" id="cd17503">
    <property type="entry name" value="MFS_LmrB_MDR_like"/>
    <property type="match status" value="1"/>
</dbReference>
<dbReference type="InterPro" id="IPR004638">
    <property type="entry name" value="EmrB-like"/>
</dbReference>
<comment type="caution">
    <text evidence="10">The sequence shown here is derived from an EMBL/GenBank/DDBJ whole genome shotgun (WGS) entry which is preliminary data.</text>
</comment>
<dbReference type="SUPFAM" id="SSF103473">
    <property type="entry name" value="MFS general substrate transporter"/>
    <property type="match status" value="1"/>
</dbReference>
<evidence type="ECO:0000256" key="3">
    <source>
        <dbReference type="ARBA" id="ARBA00022448"/>
    </source>
</evidence>
<feature type="transmembrane region" description="Helical" evidence="8">
    <location>
        <begin position="188"/>
        <end position="210"/>
    </location>
</feature>
<dbReference type="NCBIfam" id="TIGR00711">
    <property type="entry name" value="efflux_EmrB"/>
    <property type="match status" value="1"/>
</dbReference>
<keyword evidence="11" id="KW-1185">Reference proteome</keyword>
<evidence type="ECO:0000313" key="10">
    <source>
        <dbReference type="EMBL" id="MCL6271520.1"/>
    </source>
</evidence>
<keyword evidence="7 8" id="KW-0472">Membrane</keyword>
<evidence type="ECO:0000256" key="2">
    <source>
        <dbReference type="ARBA" id="ARBA00008537"/>
    </source>
</evidence>
<feature type="transmembrane region" description="Helical" evidence="8">
    <location>
        <begin position="497"/>
        <end position="521"/>
    </location>
</feature>
<dbReference type="Gene3D" id="1.20.1250.20">
    <property type="entry name" value="MFS general substrate transporter like domains"/>
    <property type="match status" value="1"/>
</dbReference>
<name>A0ABT0PJE8_9GAMM</name>
<sequence>MSQNADTQQQSDSTNAEEVSAQSAFTEKASRRDWIAVAGMVLGAFVAILDIQIINSSLADIQGSLSASLSEGSWISTSYMIAEIVVIPLSAWLATVFSMRRYLLWSTAAFILTSSLCGMAWSLESMILFRALQGVAVAPLIPLSFTLIRTRLPESQQPIGMALFSFSAVLAPSIGPTIGGWLTENFSWHLIFYLNFLPGLLMMALLAHGLDSEPMRLDRLRNADWPGIASLSVGLATLEFVLEEGNRNNWFESHEITLFAFIATISLTSFVYLQLTRKDPLLNLRILGEKQFLLGTLANCAMGLALYGSVFLLPMYLASIQNYSPMEIGEVMLWVGVPQLFLIPLLPVAMKYFETRWLCIFGLMMFAISALMNSYMSYDFAGDQFRLSLIIRAIGQPFVMVPLSVLATAKLDLKDIPSASSVYNTTRNLSGAVGIAMLSTIIDRRSTFHQVRIGETLSLYDQKTQIYLDKLQSILPQLTPQQDLALIMKQIARDAGIMAFSDSFIVIAGSLVIGVLAVIAIGSNSTQSVQATS</sequence>
<feature type="transmembrane region" description="Helical" evidence="8">
    <location>
        <begin position="102"/>
        <end position="121"/>
    </location>
</feature>
<keyword evidence="5 8" id="KW-0812">Transmembrane</keyword>
<evidence type="ECO:0000259" key="9">
    <source>
        <dbReference type="PROSITE" id="PS50850"/>
    </source>
</evidence>
<gene>
    <name evidence="10" type="ORF">M3P05_16515</name>
</gene>
<keyword evidence="6 8" id="KW-1133">Transmembrane helix</keyword>
<dbReference type="PROSITE" id="PS50850">
    <property type="entry name" value="MFS"/>
    <property type="match status" value="1"/>
</dbReference>
<feature type="transmembrane region" description="Helical" evidence="8">
    <location>
        <begin position="256"/>
        <end position="275"/>
    </location>
</feature>
<organism evidence="10 11">
    <name type="scientific">Parendozoicomonas callyspongiae</name>
    <dbReference type="NCBI Taxonomy" id="2942213"/>
    <lineage>
        <taxon>Bacteria</taxon>
        <taxon>Pseudomonadati</taxon>
        <taxon>Pseudomonadota</taxon>
        <taxon>Gammaproteobacteria</taxon>
        <taxon>Oceanospirillales</taxon>
        <taxon>Endozoicomonadaceae</taxon>
        <taxon>Parendozoicomonas</taxon>
    </lineage>
</organism>
<dbReference type="InterPro" id="IPR020846">
    <property type="entry name" value="MFS_dom"/>
</dbReference>
<comment type="subcellular location">
    <subcellularLocation>
        <location evidence="1">Cell membrane</location>
        <topology evidence="1">Multi-pass membrane protein</topology>
    </subcellularLocation>
</comment>
<evidence type="ECO:0000256" key="4">
    <source>
        <dbReference type="ARBA" id="ARBA00022475"/>
    </source>
</evidence>
<feature type="transmembrane region" description="Helical" evidence="8">
    <location>
        <begin position="34"/>
        <end position="54"/>
    </location>
</feature>